<accession>A0ABV8PXP3</accession>
<dbReference type="Gene3D" id="3.40.50.2300">
    <property type="match status" value="1"/>
</dbReference>
<dbReference type="PANTHER" id="PTHR43547">
    <property type="entry name" value="TWO-COMPONENT HISTIDINE KINASE"/>
    <property type="match status" value="1"/>
</dbReference>
<name>A0ABV8PXP3_9BACT</name>
<feature type="domain" description="Response regulatory" evidence="3">
    <location>
        <begin position="9"/>
        <end position="125"/>
    </location>
</feature>
<gene>
    <name evidence="4" type="ORF">ACFOW1_09190</name>
</gene>
<protein>
    <submittedName>
        <fullName evidence="4">Response regulator transcription factor</fullName>
    </submittedName>
</protein>
<dbReference type="InterPro" id="IPR001789">
    <property type="entry name" value="Sig_transdc_resp-reg_receiver"/>
</dbReference>
<dbReference type="Proteomes" id="UP001595906">
    <property type="component" value="Unassembled WGS sequence"/>
</dbReference>
<proteinExistence type="predicted"/>
<comment type="caution">
    <text evidence="4">The sequence shown here is derived from an EMBL/GenBank/DDBJ whole genome shotgun (WGS) entry which is preliminary data.</text>
</comment>
<dbReference type="SUPFAM" id="SSF52172">
    <property type="entry name" value="CheY-like"/>
    <property type="match status" value="1"/>
</dbReference>
<evidence type="ECO:0000256" key="2">
    <source>
        <dbReference type="PROSITE-ProRule" id="PRU00169"/>
    </source>
</evidence>
<dbReference type="EMBL" id="JBHSDC010000017">
    <property type="protein sequence ID" value="MFC4232065.1"/>
    <property type="molecule type" value="Genomic_DNA"/>
</dbReference>
<evidence type="ECO:0000256" key="1">
    <source>
        <dbReference type="ARBA" id="ARBA00022553"/>
    </source>
</evidence>
<dbReference type="PROSITE" id="PS50110">
    <property type="entry name" value="RESPONSE_REGULATORY"/>
    <property type="match status" value="1"/>
</dbReference>
<keyword evidence="1 2" id="KW-0597">Phosphoprotein</keyword>
<evidence type="ECO:0000259" key="3">
    <source>
        <dbReference type="PROSITE" id="PS50110"/>
    </source>
</evidence>
<dbReference type="Pfam" id="PF00072">
    <property type="entry name" value="Response_reg"/>
    <property type="match status" value="1"/>
</dbReference>
<feature type="modified residue" description="4-aspartylphosphate" evidence="2">
    <location>
        <position position="58"/>
    </location>
</feature>
<organism evidence="4 5">
    <name type="scientific">Parasediminibacterium paludis</name>
    <dbReference type="NCBI Taxonomy" id="908966"/>
    <lineage>
        <taxon>Bacteria</taxon>
        <taxon>Pseudomonadati</taxon>
        <taxon>Bacteroidota</taxon>
        <taxon>Chitinophagia</taxon>
        <taxon>Chitinophagales</taxon>
        <taxon>Chitinophagaceae</taxon>
        <taxon>Parasediminibacterium</taxon>
    </lineage>
</organism>
<evidence type="ECO:0000313" key="4">
    <source>
        <dbReference type="EMBL" id="MFC4232065.1"/>
    </source>
</evidence>
<keyword evidence="5" id="KW-1185">Reference proteome</keyword>
<dbReference type="SMART" id="SM00448">
    <property type="entry name" value="REC"/>
    <property type="match status" value="1"/>
</dbReference>
<dbReference type="InterPro" id="IPR011006">
    <property type="entry name" value="CheY-like_superfamily"/>
</dbReference>
<dbReference type="PANTHER" id="PTHR43547:SF2">
    <property type="entry name" value="HYBRID SIGNAL TRANSDUCTION HISTIDINE KINASE C"/>
    <property type="match status" value="1"/>
</dbReference>
<dbReference type="RefSeq" id="WP_379013771.1">
    <property type="nucleotide sequence ID" value="NZ_JBHSDC010000017.1"/>
</dbReference>
<evidence type="ECO:0000313" key="5">
    <source>
        <dbReference type="Proteomes" id="UP001595906"/>
    </source>
</evidence>
<reference evidence="5" key="1">
    <citation type="journal article" date="2019" name="Int. J. Syst. Evol. Microbiol.">
        <title>The Global Catalogue of Microorganisms (GCM) 10K type strain sequencing project: providing services to taxonomists for standard genome sequencing and annotation.</title>
        <authorList>
            <consortium name="The Broad Institute Genomics Platform"/>
            <consortium name="The Broad Institute Genome Sequencing Center for Infectious Disease"/>
            <person name="Wu L."/>
            <person name="Ma J."/>
        </authorList>
    </citation>
    <scope>NUCLEOTIDE SEQUENCE [LARGE SCALE GENOMIC DNA]</scope>
    <source>
        <strain evidence="5">CECT 8010</strain>
    </source>
</reference>
<sequence length="131" mass="14459">MSNTTDKAKIMLVEDDVFMQTLLNEFLSAKFTVTTYVNGIDAMAALQDGHLPDLIISDLNIPELSGTELIAQVKASDFFKAIPIMILSGEESSELRIKCLNAGADDFVVKPFNPRELDARINVILRRLGKS</sequence>